<feature type="transmembrane region" description="Helical" evidence="1">
    <location>
        <begin position="66"/>
        <end position="85"/>
    </location>
</feature>
<proteinExistence type="predicted"/>
<keyword evidence="1" id="KW-0812">Transmembrane</keyword>
<reference evidence="2 3" key="1">
    <citation type="submission" date="2019-12" db="EMBL/GenBank/DDBJ databases">
        <title>Genomic-based taxomic classification of the family Erythrobacteraceae.</title>
        <authorList>
            <person name="Xu L."/>
        </authorList>
    </citation>
    <scope>NUCLEOTIDE SEQUENCE [LARGE SCALE GENOMIC DNA]</scope>
    <source>
        <strain evidence="2 3">KCTC 42006</strain>
    </source>
</reference>
<name>A0A844Z2I1_9SPHN</name>
<keyword evidence="3" id="KW-1185">Reference proteome</keyword>
<accession>A0A844Z2I1</accession>
<comment type="caution">
    <text evidence="2">The sequence shown here is derived from an EMBL/GenBank/DDBJ whole genome shotgun (WGS) entry which is preliminary data.</text>
</comment>
<feature type="transmembrane region" description="Helical" evidence="1">
    <location>
        <begin position="97"/>
        <end position="120"/>
    </location>
</feature>
<organism evidence="2 3">
    <name type="scientific">Pontixanthobacter aestiaquae</name>
    <dbReference type="NCBI Taxonomy" id="1509367"/>
    <lineage>
        <taxon>Bacteria</taxon>
        <taxon>Pseudomonadati</taxon>
        <taxon>Pseudomonadota</taxon>
        <taxon>Alphaproteobacteria</taxon>
        <taxon>Sphingomonadales</taxon>
        <taxon>Erythrobacteraceae</taxon>
        <taxon>Pontixanthobacter</taxon>
    </lineage>
</organism>
<evidence type="ECO:0000313" key="3">
    <source>
        <dbReference type="Proteomes" id="UP000460290"/>
    </source>
</evidence>
<dbReference type="Proteomes" id="UP000460290">
    <property type="component" value="Unassembled WGS sequence"/>
</dbReference>
<dbReference type="RefSeq" id="WP_160613313.1">
    <property type="nucleotide sequence ID" value="NZ_JAUFQM010000001.1"/>
</dbReference>
<keyword evidence="1" id="KW-0472">Membrane</keyword>
<evidence type="ECO:0000256" key="1">
    <source>
        <dbReference type="SAM" id="Phobius"/>
    </source>
</evidence>
<evidence type="ECO:0000313" key="2">
    <source>
        <dbReference type="EMBL" id="MXO82911.1"/>
    </source>
</evidence>
<dbReference type="AlphaFoldDB" id="A0A844Z2I1"/>
<gene>
    <name evidence="2" type="ORF">GRI35_05975</name>
</gene>
<protein>
    <submittedName>
        <fullName evidence="2">Uncharacterized protein</fullName>
    </submittedName>
</protein>
<feature type="transmembrane region" description="Helical" evidence="1">
    <location>
        <begin position="37"/>
        <end position="57"/>
    </location>
</feature>
<sequence length="127" mass="13762">MSATNPKRSTFNGILEGLGGGLTAVATLGVWNAAFDWSSGILAGLVILFVSALFFYGRRKWYVRRWLIGAVLFGAAIALLAVFPFHRLVDVGSMKFAFWFVGALLALNAIYGTLVGLRLVHRKAGDL</sequence>
<dbReference type="EMBL" id="WTYZ01000001">
    <property type="protein sequence ID" value="MXO82911.1"/>
    <property type="molecule type" value="Genomic_DNA"/>
</dbReference>
<feature type="transmembrane region" description="Helical" evidence="1">
    <location>
        <begin position="12"/>
        <end position="31"/>
    </location>
</feature>
<keyword evidence="1" id="KW-1133">Transmembrane helix</keyword>